<comment type="caution">
    <text evidence="3">The sequence shown here is derived from an EMBL/GenBank/DDBJ whole genome shotgun (WGS) entry which is preliminary data.</text>
</comment>
<protein>
    <recommendedName>
        <fullName evidence="2">Sacsin/Nov domain-containing protein</fullName>
    </recommendedName>
</protein>
<gene>
    <name evidence="3" type="ORF">Cgig2_011532</name>
</gene>
<accession>A0A9Q1QD03</accession>
<feature type="domain" description="Sacsin/Nov" evidence="2">
    <location>
        <begin position="2790"/>
        <end position="2923"/>
    </location>
</feature>
<dbReference type="InterPro" id="IPR058210">
    <property type="entry name" value="SACS/Nov_dom"/>
</dbReference>
<dbReference type="NCBIfam" id="NF047352">
    <property type="entry name" value="P_loop_sacsin"/>
    <property type="match status" value="2"/>
</dbReference>
<dbReference type="Pfam" id="PF25794">
    <property type="entry name" value="SACS"/>
    <property type="match status" value="3"/>
</dbReference>
<dbReference type="PANTHER" id="PTHR15600:SF42">
    <property type="entry name" value="SACSIN"/>
    <property type="match status" value="1"/>
</dbReference>
<feature type="transmembrane region" description="Helical" evidence="1">
    <location>
        <begin position="2924"/>
        <end position="2950"/>
    </location>
</feature>
<reference evidence="3" key="1">
    <citation type="submission" date="2022-04" db="EMBL/GenBank/DDBJ databases">
        <title>Carnegiea gigantea Genome sequencing and assembly v2.</title>
        <authorList>
            <person name="Copetti D."/>
            <person name="Sanderson M.J."/>
            <person name="Burquez A."/>
            <person name="Wojciechowski M.F."/>
        </authorList>
    </citation>
    <scope>NUCLEOTIDE SEQUENCE</scope>
    <source>
        <strain evidence="3">SGP5-SGP5p</strain>
        <tissue evidence="3">Aerial part</tissue>
    </source>
</reference>
<evidence type="ECO:0000256" key="1">
    <source>
        <dbReference type="SAM" id="Phobius"/>
    </source>
</evidence>
<dbReference type="InterPro" id="IPR036890">
    <property type="entry name" value="HATPase_C_sf"/>
</dbReference>
<keyword evidence="1" id="KW-0472">Membrane</keyword>
<feature type="domain" description="Sacsin/Nov" evidence="2">
    <location>
        <begin position="1391"/>
        <end position="1627"/>
    </location>
</feature>
<organism evidence="3 4">
    <name type="scientific">Carnegiea gigantea</name>
    <dbReference type="NCBI Taxonomy" id="171969"/>
    <lineage>
        <taxon>Eukaryota</taxon>
        <taxon>Viridiplantae</taxon>
        <taxon>Streptophyta</taxon>
        <taxon>Embryophyta</taxon>
        <taxon>Tracheophyta</taxon>
        <taxon>Spermatophyta</taxon>
        <taxon>Magnoliopsida</taxon>
        <taxon>eudicotyledons</taxon>
        <taxon>Gunneridae</taxon>
        <taxon>Pentapetalae</taxon>
        <taxon>Caryophyllales</taxon>
        <taxon>Cactineae</taxon>
        <taxon>Cactaceae</taxon>
        <taxon>Cactoideae</taxon>
        <taxon>Echinocereeae</taxon>
        <taxon>Carnegiea</taxon>
    </lineage>
</organism>
<keyword evidence="1" id="KW-0812">Transmembrane</keyword>
<dbReference type="InterPro" id="IPR052972">
    <property type="entry name" value="Sacsin_chaperone_reg"/>
</dbReference>
<feature type="transmembrane region" description="Helical" evidence="1">
    <location>
        <begin position="2878"/>
        <end position="2904"/>
    </location>
</feature>
<name>A0A9Q1QD03_9CARY</name>
<evidence type="ECO:0000313" key="3">
    <source>
        <dbReference type="EMBL" id="KAJ8436260.1"/>
    </source>
</evidence>
<keyword evidence="4" id="KW-1185">Reference proteome</keyword>
<dbReference type="GO" id="GO:0030544">
    <property type="term" value="F:Hsp70 protein binding"/>
    <property type="evidence" value="ECO:0007669"/>
    <property type="project" value="TreeGrafter"/>
</dbReference>
<dbReference type="SUPFAM" id="SSF55874">
    <property type="entry name" value="ATPase domain of HSP90 chaperone/DNA topoisomerase II/histidine kinase"/>
    <property type="match status" value="2"/>
</dbReference>
<evidence type="ECO:0000313" key="4">
    <source>
        <dbReference type="Proteomes" id="UP001153076"/>
    </source>
</evidence>
<dbReference type="EMBL" id="JAKOGI010000354">
    <property type="protein sequence ID" value="KAJ8436260.1"/>
    <property type="molecule type" value="Genomic_DNA"/>
</dbReference>
<dbReference type="PANTHER" id="PTHR15600">
    <property type="entry name" value="SACSIN"/>
    <property type="match status" value="1"/>
</dbReference>
<keyword evidence="1" id="KW-1133">Transmembrane helix</keyword>
<sequence length="2952" mass="330531">MDSNSSSSLFLEDFGQKVDLTRRIREVLLNYPEGTTVLKELIQNADDAGAKRVCLCLDRRTHGSQSLLSETLKQWQGPALLAFNDAIFTEEDFVSISRIGGSSKHGQAWKTGRFGVGFNSVYHLTDLPSFVSGKYVVLFDPQGVYLPNVSAANPGKRIEFVSSSAISLYEDQFFPYCAFGCDMKSPFNGTLFRFPLRNTDLAAMSRLSRQAYSVDDISSMFTELYEEGVFSLLFLRSVMSIEMYVWDAEETEPSKLYSCSVSSADEDIVSHRQLLLRLSKLPSVSACEMDSFIIDFVSETVSGSSAQRKKDTYYVVQSMAAASSRIGSFATKASKEYDIHFLPWASVAACISDDSKDDDGLNCGRAFCFLPLPVRTGLKVHVNAYFEVSSNRRGIWYGADMDRSGKIRSIWNGLLLQDVIAPAFKSLLLGVQGLLGPTELYYSLWPSGDFEEPWSILVQHIYRNIVQAPVFHTDVEGGKWVKPTESFLHDEEFTNKEELSDALLQLEMPIVRLCNSLRSMLLKCMADFPQRVVTPDTVRCFLRGNSSVNNLGSSHRLLLLEYCLEDLLDSDVGRNANNLPLLPLANGGFGSFSEAYEGISYFVCNELEYKLLQQIPDRVIERKIPDKIMARLSAIAHCSGANLIVFDPKHLVQLLNQFMPSEWRYKSKVVWKDEEGQTNDPTPSWLVIFWQYLRYHCQDLSLLDEWPILPSTSGHLYRLSRQSKLINVDKLSEKLRFVLDKIGCKILDSHCGVEHPNLLRYVSDATAPAVIESIFDVISSSSGVTQTCLNVLDAEEKDELRSFLLDPKWYIGGSMGDPDMWKCKRLPVYRVYGGESVSSLLFSDLVDPQKYLSPMDVPHSFLGREFICSSSDIEDDILQRYYSVERMGKAQLYRRQVFGRIKDMKAEDRDRLMLSVLRELPHLCIEDPHFKEALKSIEFVPTSKGAIKCPAALYDPRNEELLALLEDSDLFPSGVFGESDILDVLQSLGLRTSASPETVVQSAQYIEWIKQEDPDKACFRGKVLLAYLEANAHRWATIPLSDDQGALNRIFSRAATAFRPRILKSDLEKFWNDLQMICWCPVLVCAPYRALPWPGVSSAVAPPKLVRPKTDLWLVSASMRILDGECSSTVLSYHLGWSSPPGGSVVAAQILELGKDNEIVTDQAFRQQLAIAMPRIYARLTELIGSDEMDIVKAVLEGCRWIWVGDGFATAEEVVLNGPLHLAPYIRVIPVDLAVFRELFLEVGIREFLNFGDYANILCRMAMRKGLDPLTAQELTAAILIVQHLAEAPFHEKHVKIYLPDASGRLLPASNLVYNDAPWLLGSEDSDISSGHGPTLSLSARQSVQKFVHGNISNDVAEKLGVCSLRRSLLAESADSMNLSLSGAAEAFGQHEALTTRLKHILEMYADGPGILFELVQNAEDAGASKVIFLLDKTQYGTSSVLSPEMADWQGPALYCYNDSVFSPQDLYAISRIGQDSKLEKPFAIGRFGLGFNCVYHFTDIPSFVSGENIVMFDPHACNLPGISPSHPGLRIKFVGRRILEQFPDQFSPFLHFGCDLQSQFPGTLFRFPLRTATVAPRSQIKQEGYAPEDVMSLFSSFSEVVSETLLFLRRVKSISLFVKDGANMEMQLVHRVQRHTVVDPQPSPHSLQHLFNYLNGSQQNHVDKDKFLDKLSAYGEGNLPKRCQKLVVTEQCSSNHMEHTWIMSECLGSVQVNRNSAVTKSRSLKGLPWAAVAVYLQSAKVDGASSDSTSADESFATVPGISQDGGVPALCWKNFEGRAFCFLPLPISTGLPAHVNAFFELSSNRRDIWFGSDMSGGGRERSEWNIYLLEGVAAPAYGHLLEKLATEIGPGDLFNSFWPTRLGGEPWASMVRKLYMYVADFDVRVLYTKARGGQWISAKQALFPDFTFEMMPQLVQALSNVGLPLVTVSQPLVERFMEVRPSLNFLSPQLLRMLLIRRKCKFIERSALILTLQYCLFDLGKPVQPNCLHGLPLIPLANGLSTTFNPRGVDERIYVARRNEYDLLKDSIPSQLIDKNIPEEVYMKLCDVAQSEESNLSFLTCHLLEKLFLRILPVEWQNAKQVNWMPGHDHQPSLEWIRLLWIHLSSSCDDLSVFSKWPILPVGNNHLMQLVRNSNVIEDEGWSENISSLLLKAGCLFLRHDIPIEHLQLKNYVQPPTAVGVLNAFLSVAGKIGNVDGLFSEASEGELHELRSFILQSKWFAEDSMHDTHIEVIKHIPMFESFRSRKLVSLSKGAKWLKPSGLREDLLDDDFVRAESDRERIILSRYLHIQELSKADFYKNCVLNRMSDFLLSEGAVSAILQDVKLLVEDDASVKNALSSTPFVLACSGSWQQPSRLYDPRVPELHLLLHREVFFPSEQFSDPETLDMLAGLGLKQSLGYMDLLDCARTVSFLNDSRDSETLIHGGRLLACLDALGSKLSGQEVQRANEILGDHVYCLTGKDHGDIDAFLVCLSDGKPGEEFWSELKAIKWCPIYADPPLEGLPWLQSSDLVAAPSVVRPKSDMWMVSSTMHILDAECCSTYVKGKLGWMDPPKVQVLSAQLVELSRSYAQLKLDSAVGPAFGTELQKGIASLYSMMQEFINTDDFSILKSALEEVPWVWIGDGFVASHTLAFDSPVKFQPYLYVVPSELASFRDLLLALGVKLSFEVSDYCRVLQKLQSDIKGSVLSNDQLCLVHCVLEAVADCYSGMSAEEVSTARLLIPDASGILMYSENLIFNDAPWMENNILIGKQFVHPSISNDLATRLGVQSLRCMSLVDEEMAKDLACMDFVRIRELLTLYACDDFLLFDLLELADSCNTKKLHIIFDRREHPRQSLLQHNLGEFQGPALLVIFEGANLSREEVTSLQFLPPWRLRGDTLSYGLALLSCFAVCDLLSVISGGYYYLFDPRGLVLAPPSSHSPAAKVFSLSGSFSLTLSSFFLSIYLSFVMLLNI</sequence>
<feature type="domain" description="Sacsin/Nov" evidence="2">
    <location>
        <begin position="18"/>
        <end position="257"/>
    </location>
</feature>
<evidence type="ECO:0000259" key="2">
    <source>
        <dbReference type="Pfam" id="PF25794"/>
    </source>
</evidence>
<dbReference type="Proteomes" id="UP001153076">
    <property type="component" value="Unassembled WGS sequence"/>
</dbReference>
<dbReference type="Gene3D" id="3.30.565.10">
    <property type="entry name" value="Histidine kinase-like ATPase, C-terminal domain"/>
    <property type="match status" value="1"/>
</dbReference>
<proteinExistence type="predicted"/>
<dbReference type="OrthoDB" id="1262810at2759"/>